<organism evidence="2 3">
    <name type="scientific">Microbulbifer taiwanensis</name>
    <dbReference type="NCBI Taxonomy" id="986746"/>
    <lineage>
        <taxon>Bacteria</taxon>
        <taxon>Pseudomonadati</taxon>
        <taxon>Pseudomonadota</taxon>
        <taxon>Gammaproteobacteria</taxon>
        <taxon>Cellvibrionales</taxon>
        <taxon>Microbulbiferaceae</taxon>
        <taxon>Microbulbifer</taxon>
    </lineage>
</organism>
<feature type="domain" description="Nucleotide modification associated" evidence="1">
    <location>
        <begin position="2"/>
        <end position="269"/>
    </location>
</feature>
<dbReference type="Proteomes" id="UP001596425">
    <property type="component" value="Unassembled WGS sequence"/>
</dbReference>
<name>A0ABW1YKX9_9GAMM</name>
<proteinExistence type="predicted"/>
<protein>
    <recommendedName>
        <fullName evidence="1">Nucleotide modification associated domain-containing protein</fullName>
    </recommendedName>
</protein>
<evidence type="ECO:0000313" key="2">
    <source>
        <dbReference type="EMBL" id="MFC6633366.1"/>
    </source>
</evidence>
<sequence>MRLILSRKGFDSSAGGCPSPVFPDGSLYALPIPDARSGIRYGNITHAGQNIGGLVEDLTRGKVGSEQGAHLDPDMHFDALPRQPGWKPLLGQAGAAQGHLRKQGVQAGDLLLFFGLFRSVEKTDGRWRFVKDAPARHILWGWLAIGEIVKVDALREGELPWARYHPHFQIGPDAANTLYLAADRLVLEGHSKPLPGAGIFPHVDPQLVLTRPDSPKATAWQLPHFLYPGSGRTPLSYHSKMERWNPLPEEGDSDRCHLQCAARGQEFVLNMDEYREASPWLANLISRHGSQGVFE</sequence>
<dbReference type="RefSeq" id="WP_193189157.1">
    <property type="nucleotide sequence ID" value="NZ_JACZFR010000001.1"/>
</dbReference>
<evidence type="ECO:0000313" key="3">
    <source>
        <dbReference type="Proteomes" id="UP001596425"/>
    </source>
</evidence>
<gene>
    <name evidence="2" type="ORF">ACFQBM_08750</name>
</gene>
<accession>A0ABW1YKX9</accession>
<dbReference type="InterPro" id="IPR041135">
    <property type="entry name" value="Nmad3"/>
</dbReference>
<dbReference type="EMBL" id="JBHSVR010000001">
    <property type="protein sequence ID" value="MFC6633366.1"/>
    <property type="molecule type" value="Genomic_DNA"/>
</dbReference>
<comment type="caution">
    <text evidence="2">The sequence shown here is derived from an EMBL/GenBank/DDBJ whole genome shotgun (WGS) entry which is preliminary data.</text>
</comment>
<keyword evidence="3" id="KW-1185">Reference proteome</keyword>
<evidence type="ECO:0000259" key="1">
    <source>
        <dbReference type="Pfam" id="PF18754"/>
    </source>
</evidence>
<reference evidence="3" key="1">
    <citation type="journal article" date="2019" name="Int. J. Syst. Evol. Microbiol.">
        <title>The Global Catalogue of Microorganisms (GCM) 10K type strain sequencing project: providing services to taxonomists for standard genome sequencing and annotation.</title>
        <authorList>
            <consortium name="The Broad Institute Genomics Platform"/>
            <consortium name="The Broad Institute Genome Sequencing Center for Infectious Disease"/>
            <person name="Wu L."/>
            <person name="Ma J."/>
        </authorList>
    </citation>
    <scope>NUCLEOTIDE SEQUENCE [LARGE SCALE GENOMIC DNA]</scope>
    <source>
        <strain evidence="3">CGMCC 1.13718</strain>
    </source>
</reference>
<dbReference type="Pfam" id="PF18754">
    <property type="entry name" value="Nmad3"/>
    <property type="match status" value="1"/>
</dbReference>